<evidence type="ECO:0000313" key="2">
    <source>
        <dbReference type="Proteomes" id="UP001151760"/>
    </source>
</evidence>
<comment type="caution">
    <text evidence="1">The sequence shown here is derived from an EMBL/GenBank/DDBJ whole genome shotgun (WGS) entry which is preliminary data.</text>
</comment>
<reference evidence="1" key="2">
    <citation type="submission" date="2022-01" db="EMBL/GenBank/DDBJ databases">
        <authorList>
            <person name="Yamashiro T."/>
            <person name="Shiraishi A."/>
            <person name="Satake H."/>
            <person name="Nakayama K."/>
        </authorList>
    </citation>
    <scope>NUCLEOTIDE SEQUENCE</scope>
</reference>
<name>A0ABQ5CX26_9ASTR</name>
<gene>
    <name evidence="1" type="ORF">Tco_0911515</name>
</gene>
<protein>
    <submittedName>
        <fullName evidence="1">Uncharacterized protein</fullName>
    </submittedName>
</protein>
<proteinExistence type="predicted"/>
<dbReference type="EMBL" id="BQNB010014689">
    <property type="protein sequence ID" value="GJT31240.1"/>
    <property type="molecule type" value="Genomic_DNA"/>
</dbReference>
<sequence length="89" mass="9986">MDEDHVVEVSKQIDLNKEIIEQQNKVISDGSADVPEAKVADAVMEDVTECMRTPRATLYEHNETPGGSIYWEPHVQGIPLPVEGTYYDI</sequence>
<keyword evidence="2" id="KW-1185">Reference proteome</keyword>
<accession>A0ABQ5CX26</accession>
<organism evidence="1 2">
    <name type="scientific">Tanacetum coccineum</name>
    <dbReference type="NCBI Taxonomy" id="301880"/>
    <lineage>
        <taxon>Eukaryota</taxon>
        <taxon>Viridiplantae</taxon>
        <taxon>Streptophyta</taxon>
        <taxon>Embryophyta</taxon>
        <taxon>Tracheophyta</taxon>
        <taxon>Spermatophyta</taxon>
        <taxon>Magnoliopsida</taxon>
        <taxon>eudicotyledons</taxon>
        <taxon>Gunneridae</taxon>
        <taxon>Pentapetalae</taxon>
        <taxon>asterids</taxon>
        <taxon>campanulids</taxon>
        <taxon>Asterales</taxon>
        <taxon>Asteraceae</taxon>
        <taxon>Asteroideae</taxon>
        <taxon>Anthemideae</taxon>
        <taxon>Anthemidinae</taxon>
        <taxon>Tanacetum</taxon>
    </lineage>
</organism>
<reference evidence="1" key="1">
    <citation type="journal article" date="2022" name="Int. J. Mol. Sci.">
        <title>Draft Genome of Tanacetum Coccineum: Genomic Comparison of Closely Related Tanacetum-Family Plants.</title>
        <authorList>
            <person name="Yamashiro T."/>
            <person name="Shiraishi A."/>
            <person name="Nakayama K."/>
            <person name="Satake H."/>
        </authorList>
    </citation>
    <scope>NUCLEOTIDE SEQUENCE</scope>
</reference>
<evidence type="ECO:0000313" key="1">
    <source>
        <dbReference type="EMBL" id="GJT31240.1"/>
    </source>
</evidence>
<dbReference type="Proteomes" id="UP001151760">
    <property type="component" value="Unassembled WGS sequence"/>
</dbReference>